<keyword evidence="3 4" id="KW-0687">Ribonucleoprotein</keyword>
<dbReference type="Gene3D" id="1.10.287.310">
    <property type="match status" value="1"/>
</dbReference>
<accession>A0A832YXZ7</accession>
<dbReference type="Pfam" id="PF00831">
    <property type="entry name" value="Ribosomal_L29"/>
    <property type="match status" value="1"/>
</dbReference>
<dbReference type="InterPro" id="IPR001854">
    <property type="entry name" value="Ribosomal_uL29"/>
</dbReference>
<dbReference type="GO" id="GO:0006412">
    <property type="term" value="P:translation"/>
    <property type="evidence" value="ECO:0007669"/>
    <property type="project" value="UniProtKB-UniRule"/>
</dbReference>
<dbReference type="HAMAP" id="MF_00374">
    <property type="entry name" value="Ribosomal_uL29"/>
    <property type="match status" value="1"/>
</dbReference>
<dbReference type="PANTHER" id="PTHR10916:SF0">
    <property type="entry name" value="LARGE RIBOSOMAL SUBUNIT PROTEIN UL29C"/>
    <property type="match status" value="1"/>
</dbReference>
<dbReference type="NCBIfam" id="TIGR00012">
    <property type="entry name" value="L29"/>
    <property type="match status" value="1"/>
</dbReference>
<dbReference type="InterPro" id="IPR036049">
    <property type="entry name" value="Ribosomal_uL29_sf"/>
</dbReference>
<evidence type="ECO:0000256" key="3">
    <source>
        <dbReference type="ARBA" id="ARBA00023274"/>
    </source>
</evidence>
<protein>
    <recommendedName>
        <fullName evidence="4">Large ribosomal subunit protein uL29</fullName>
    </recommendedName>
</protein>
<evidence type="ECO:0000313" key="5">
    <source>
        <dbReference type="EMBL" id="HIP56894.1"/>
    </source>
</evidence>
<dbReference type="InterPro" id="IPR050063">
    <property type="entry name" value="Ribosomal_protein_uL29"/>
</dbReference>
<keyword evidence="2 4" id="KW-0689">Ribosomal protein</keyword>
<dbReference type="PANTHER" id="PTHR10916">
    <property type="entry name" value="60S RIBOSOMAL PROTEIN L35/50S RIBOSOMAL PROTEIN L29"/>
    <property type="match status" value="1"/>
</dbReference>
<comment type="similarity">
    <text evidence="1 4">Belongs to the universal ribosomal protein uL29 family.</text>
</comment>
<sequence>MSDRPLKPDEIRAMSPEERLKLLSELRMELARLREQARVGTLTNVAKIRIIRKNIARILTIINEEKKKEKERGRK</sequence>
<comment type="caution">
    <text evidence="5">The sequence shown here is derived from an EMBL/GenBank/DDBJ whole genome shotgun (WGS) entry which is preliminary data.</text>
</comment>
<dbReference type="AlphaFoldDB" id="A0A832YXZ7"/>
<evidence type="ECO:0000256" key="2">
    <source>
        <dbReference type="ARBA" id="ARBA00022980"/>
    </source>
</evidence>
<dbReference type="EMBL" id="DQTV01000045">
    <property type="protein sequence ID" value="HIP56894.1"/>
    <property type="molecule type" value="Genomic_DNA"/>
</dbReference>
<reference evidence="5" key="1">
    <citation type="journal article" date="2020" name="ISME J.">
        <title>Gammaproteobacteria mediating utilization of methyl-, sulfur- and petroleum organic compounds in deep ocean hydrothermal plumes.</title>
        <authorList>
            <person name="Zhou Z."/>
            <person name="Liu Y."/>
            <person name="Pan J."/>
            <person name="Cron B.R."/>
            <person name="Toner B.M."/>
            <person name="Anantharaman K."/>
            <person name="Breier J.A."/>
            <person name="Dick G.J."/>
            <person name="Li M."/>
        </authorList>
    </citation>
    <scope>NUCLEOTIDE SEQUENCE</scope>
    <source>
        <strain evidence="5">SZUA-1435</strain>
    </source>
</reference>
<evidence type="ECO:0000256" key="4">
    <source>
        <dbReference type="HAMAP-Rule" id="MF_00374"/>
    </source>
</evidence>
<evidence type="ECO:0000256" key="1">
    <source>
        <dbReference type="ARBA" id="ARBA00009254"/>
    </source>
</evidence>
<dbReference type="GO" id="GO:0003735">
    <property type="term" value="F:structural constituent of ribosome"/>
    <property type="evidence" value="ECO:0007669"/>
    <property type="project" value="InterPro"/>
</dbReference>
<proteinExistence type="inferred from homology"/>
<dbReference type="SUPFAM" id="SSF46561">
    <property type="entry name" value="Ribosomal protein L29 (L29p)"/>
    <property type="match status" value="1"/>
</dbReference>
<dbReference type="Proteomes" id="UP000605805">
    <property type="component" value="Unassembled WGS sequence"/>
</dbReference>
<dbReference type="CDD" id="cd00427">
    <property type="entry name" value="Ribosomal_L29_HIP"/>
    <property type="match status" value="1"/>
</dbReference>
<organism evidence="5 6">
    <name type="scientific">Ignisphaera aggregans</name>
    <dbReference type="NCBI Taxonomy" id="334771"/>
    <lineage>
        <taxon>Archaea</taxon>
        <taxon>Thermoproteota</taxon>
        <taxon>Thermoprotei</taxon>
        <taxon>Desulfurococcales</taxon>
        <taxon>Desulfurococcaceae</taxon>
        <taxon>Ignisphaera</taxon>
    </lineage>
</organism>
<gene>
    <name evidence="5" type="primary">rpmC</name>
    <name evidence="4" type="synonym">rpl29</name>
    <name evidence="5" type="ORF">EYH02_02330</name>
</gene>
<name>A0A832YXZ7_9CREN</name>
<evidence type="ECO:0000313" key="6">
    <source>
        <dbReference type="Proteomes" id="UP000605805"/>
    </source>
</evidence>
<dbReference type="GO" id="GO:0022625">
    <property type="term" value="C:cytosolic large ribosomal subunit"/>
    <property type="evidence" value="ECO:0007669"/>
    <property type="project" value="TreeGrafter"/>
</dbReference>